<evidence type="ECO:0000313" key="2">
    <source>
        <dbReference type="EMBL" id="MEO3716738.1"/>
    </source>
</evidence>
<accession>A0AAW9SXD2</accession>
<dbReference type="RefSeq" id="WP_284825650.1">
    <property type="nucleotide sequence ID" value="NZ_JASOOY020000011.1"/>
</dbReference>
<dbReference type="AlphaFoldDB" id="A0AAW9SXD2"/>
<feature type="region of interest" description="Disordered" evidence="1">
    <location>
        <begin position="167"/>
        <end position="186"/>
    </location>
</feature>
<evidence type="ECO:0000313" key="3">
    <source>
        <dbReference type="Proteomes" id="UP001223646"/>
    </source>
</evidence>
<reference evidence="2" key="2">
    <citation type="submission" date="2024-05" db="EMBL/GenBank/DDBJ databases">
        <authorList>
            <person name="Wolfe A."/>
        </authorList>
    </citation>
    <scope>NUCLEOTIDE SEQUENCE</scope>
    <source>
        <strain evidence="2">UMB1064</strain>
    </source>
</reference>
<reference evidence="2" key="1">
    <citation type="submission" date="2023-05" db="EMBL/GenBank/DDBJ databases">
        <authorList>
            <person name="Du J."/>
        </authorList>
    </citation>
    <scope>NUCLEOTIDE SEQUENCE</scope>
    <source>
        <strain evidence="2">UMB1064</strain>
    </source>
</reference>
<dbReference type="InterPro" id="IPR021491">
    <property type="entry name" value="DUF3145"/>
</dbReference>
<protein>
    <submittedName>
        <fullName evidence="2">DUF3145 family protein</fullName>
    </submittedName>
</protein>
<comment type="caution">
    <text evidence="2">The sequence shown here is derived from an EMBL/GenBank/DDBJ whole genome shotgun (WGS) entry which is preliminary data.</text>
</comment>
<dbReference type="Proteomes" id="UP001223646">
    <property type="component" value="Unassembled WGS sequence"/>
</dbReference>
<name>A0AAW9SXD2_CORAY</name>
<dbReference type="Pfam" id="PF11343">
    <property type="entry name" value="DUF3145"/>
    <property type="match status" value="1"/>
</dbReference>
<gene>
    <name evidence="2" type="ORF">QP460_003945</name>
</gene>
<dbReference type="EMBL" id="JASOOY020000011">
    <property type="protein sequence ID" value="MEO3716738.1"/>
    <property type="molecule type" value="Genomic_DNA"/>
</dbReference>
<sequence>MRTQLSGVLWIHSMPGPLQPHITWALARLSMPDGTKPGRDIWRATDQDATLCAEVPFTASADTIATLVDNLARWPRLYFELAQDPAVDDDGYAIDGMRYCHTPQLGTFAGQTDAAGNIVVNEDALRSIMARGGDIEGALDAAIGGPWDRVLEPMRMMTAGYAPEECFTTSKPAGPDSASGNSTAGNADLGGVEAANVLKLYPRRAAM</sequence>
<proteinExistence type="predicted"/>
<evidence type="ECO:0000256" key="1">
    <source>
        <dbReference type="SAM" id="MobiDB-lite"/>
    </source>
</evidence>
<organism evidence="2 3">
    <name type="scientific">Corynebacterium amycolatum</name>
    <dbReference type="NCBI Taxonomy" id="43765"/>
    <lineage>
        <taxon>Bacteria</taxon>
        <taxon>Bacillati</taxon>
        <taxon>Actinomycetota</taxon>
        <taxon>Actinomycetes</taxon>
        <taxon>Mycobacteriales</taxon>
        <taxon>Corynebacteriaceae</taxon>
        <taxon>Corynebacterium</taxon>
    </lineage>
</organism>